<dbReference type="InterPro" id="IPR032675">
    <property type="entry name" value="LRR_dom_sf"/>
</dbReference>
<feature type="compositionally biased region" description="Low complexity" evidence="1">
    <location>
        <begin position="12"/>
        <end position="21"/>
    </location>
</feature>
<dbReference type="EMBL" id="CM027685">
    <property type="protein sequence ID" value="KAG0525893.1"/>
    <property type="molecule type" value="Genomic_DNA"/>
</dbReference>
<dbReference type="InterPro" id="IPR001810">
    <property type="entry name" value="F-box_dom"/>
</dbReference>
<reference evidence="3" key="1">
    <citation type="journal article" date="2019" name="BMC Genomics">
        <title>A new reference genome for Sorghum bicolor reveals high levels of sequence similarity between sweet and grain genotypes: implications for the genetics of sugar metabolism.</title>
        <authorList>
            <person name="Cooper E.A."/>
            <person name="Brenton Z.W."/>
            <person name="Flinn B.S."/>
            <person name="Jenkins J."/>
            <person name="Shu S."/>
            <person name="Flowers D."/>
            <person name="Luo F."/>
            <person name="Wang Y."/>
            <person name="Xia P."/>
            <person name="Barry K."/>
            <person name="Daum C."/>
            <person name="Lipzen A."/>
            <person name="Yoshinaga Y."/>
            <person name="Schmutz J."/>
            <person name="Saski C."/>
            <person name="Vermerris W."/>
            <person name="Kresovich S."/>
        </authorList>
    </citation>
    <scope>NUCLEOTIDE SEQUENCE</scope>
</reference>
<dbReference type="CDD" id="cd22160">
    <property type="entry name" value="F-box_AtFBL13-like"/>
    <property type="match status" value="1"/>
</dbReference>
<dbReference type="PANTHER" id="PTHR34223">
    <property type="entry name" value="OS11G0201299 PROTEIN"/>
    <property type="match status" value="1"/>
</dbReference>
<dbReference type="Gramene" id="OQU81628">
    <property type="protein sequence ID" value="OQU81628"/>
    <property type="gene ID" value="SORBI_3006G088400"/>
</dbReference>
<dbReference type="PROSITE" id="PS50181">
    <property type="entry name" value="FBOX"/>
    <property type="match status" value="1"/>
</dbReference>
<dbReference type="InterPro" id="IPR055411">
    <property type="entry name" value="LRR_FXL15/At3g58940/PEG3-like"/>
</dbReference>
<comment type="caution">
    <text evidence="3">The sequence shown here is derived from an EMBL/GenBank/DDBJ whole genome shotgun (WGS) entry which is preliminary data.</text>
</comment>
<dbReference type="Gene3D" id="3.80.10.10">
    <property type="entry name" value="Ribonuclease Inhibitor"/>
    <property type="match status" value="1"/>
</dbReference>
<dbReference type="Pfam" id="PF24758">
    <property type="entry name" value="LRR_At5g56370"/>
    <property type="match status" value="1"/>
</dbReference>
<dbReference type="InterPro" id="IPR053197">
    <property type="entry name" value="F-box_SCFL_complex_component"/>
</dbReference>
<dbReference type="Proteomes" id="UP000807115">
    <property type="component" value="Chromosome 6"/>
</dbReference>
<name>A0A921QPI7_SORBI</name>
<dbReference type="InterPro" id="IPR036047">
    <property type="entry name" value="F-box-like_dom_sf"/>
</dbReference>
<dbReference type="OMA" id="NNVYRWG"/>
<proteinExistence type="predicted"/>
<dbReference type="SUPFAM" id="SSF52047">
    <property type="entry name" value="RNI-like"/>
    <property type="match status" value="1"/>
</dbReference>
<dbReference type="Pfam" id="PF00646">
    <property type="entry name" value="F-box"/>
    <property type="match status" value="1"/>
</dbReference>
<protein>
    <recommendedName>
        <fullName evidence="2">F-box domain-containing protein</fullName>
    </recommendedName>
</protein>
<evidence type="ECO:0000256" key="1">
    <source>
        <dbReference type="SAM" id="MobiDB-lite"/>
    </source>
</evidence>
<dbReference type="Gramene" id="EES12212">
    <property type="protein sequence ID" value="EES12212"/>
    <property type="gene ID" value="SORBI_3006G088400"/>
</dbReference>
<dbReference type="SMART" id="SM00256">
    <property type="entry name" value="FBOX"/>
    <property type="match status" value="1"/>
</dbReference>
<feature type="domain" description="F-box" evidence="2">
    <location>
        <begin position="23"/>
        <end position="76"/>
    </location>
</feature>
<dbReference type="OrthoDB" id="586540at2759"/>
<dbReference type="KEGG" id="sbi:8080332"/>
<evidence type="ECO:0000313" key="4">
    <source>
        <dbReference type="Proteomes" id="UP000807115"/>
    </source>
</evidence>
<evidence type="ECO:0000259" key="2">
    <source>
        <dbReference type="PROSITE" id="PS50181"/>
    </source>
</evidence>
<sequence>MELEAIGKRPRASSGGSSSSLASDRLSSLPDCLIHHIMSFLKARQVVQTCVLSTRWRHLWRSVPCLDIDQEEFKTAGPNRDEEKEWHDFADFTDHLLIPNNISIAHLDTFQLQLSVSKYPYDKDKQAARWIRHGIKYSGQDPGIQCMKLNSASWRLKRLHLSNLYLDDSFMNHISSGCQYLEDLELKSCNCSFHEITSHTMKNLILKGCQCYALSVITSPMLNSLIINGGWFAFISLRVIAPAVAYLLLDVSAYSFRGCVSFDEMSSLAEASIFLRNCVRSELSKDQFKLLCSLSNVTNLVLSGFQTMVIGEEFPEFQNLRTLLLEKCDLSDNFQMLGHFLQHSPNLEKLTLDHCKFSKDPKRKKGNVKSNKAYLNQFDVRCKNLKLTKIIYNDDDAQKLLNLLFSISSDLPKNNIKFTKVGPGHP</sequence>
<evidence type="ECO:0000313" key="3">
    <source>
        <dbReference type="EMBL" id="KAG0525893.1"/>
    </source>
</evidence>
<gene>
    <name evidence="3" type="ORF">BDA96_06G097000</name>
</gene>
<dbReference type="PANTHER" id="PTHR34223:SF65">
    <property type="entry name" value="OS04G0440300 PROTEIN"/>
    <property type="match status" value="1"/>
</dbReference>
<accession>A0A921QPI7</accession>
<dbReference type="SUPFAM" id="SSF81383">
    <property type="entry name" value="F-box domain"/>
    <property type="match status" value="1"/>
</dbReference>
<dbReference type="InterPro" id="IPR053781">
    <property type="entry name" value="F-box_AtFBL13-like"/>
</dbReference>
<feature type="region of interest" description="Disordered" evidence="1">
    <location>
        <begin position="1"/>
        <end position="21"/>
    </location>
</feature>
<reference evidence="3" key="2">
    <citation type="submission" date="2020-10" db="EMBL/GenBank/DDBJ databases">
        <authorList>
            <person name="Cooper E.A."/>
            <person name="Brenton Z.W."/>
            <person name="Flinn B.S."/>
            <person name="Jenkins J."/>
            <person name="Shu S."/>
            <person name="Flowers D."/>
            <person name="Luo F."/>
            <person name="Wang Y."/>
            <person name="Xia P."/>
            <person name="Barry K."/>
            <person name="Daum C."/>
            <person name="Lipzen A."/>
            <person name="Yoshinaga Y."/>
            <person name="Schmutz J."/>
            <person name="Saski C."/>
            <person name="Vermerris W."/>
            <person name="Kresovich S."/>
        </authorList>
    </citation>
    <scope>NUCLEOTIDE SEQUENCE</scope>
</reference>
<organism evidence="3 4">
    <name type="scientific">Sorghum bicolor</name>
    <name type="common">Sorghum</name>
    <name type="synonym">Sorghum vulgare</name>
    <dbReference type="NCBI Taxonomy" id="4558"/>
    <lineage>
        <taxon>Eukaryota</taxon>
        <taxon>Viridiplantae</taxon>
        <taxon>Streptophyta</taxon>
        <taxon>Embryophyta</taxon>
        <taxon>Tracheophyta</taxon>
        <taxon>Spermatophyta</taxon>
        <taxon>Magnoliopsida</taxon>
        <taxon>Liliopsida</taxon>
        <taxon>Poales</taxon>
        <taxon>Poaceae</taxon>
        <taxon>PACMAD clade</taxon>
        <taxon>Panicoideae</taxon>
        <taxon>Andropogonodae</taxon>
        <taxon>Andropogoneae</taxon>
        <taxon>Sorghinae</taxon>
        <taxon>Sorghum</taxon>
    </lineage>
</organism>
<dbReference type="Gene3D" id="1.20.1280.50">
    <property type="match status" value="1"/>
</dbReference>
<dbReference type="AlphaFoldDB" id="A0A921QPI7"/>